<dbReference type="Pfam" id="PF00076">
    <property type="entry name" value="RRM_1"/>
    <property type="match status" value="1"/>
</dbReference>
<evidence type="ECO:0000313" key="6">
    <source>
        <dbReference type="Proteomes" id="UP001049176"/>
    </source>
</evidence>
<evidence type="ECO:0000259" key="4">
    <source>
        <dbReference type="PROSITE" id="PS50102"/>
    </source>
</evidence>
<feature type="compositionally biased region" description="Basic residues" evidence="3">
    <location>
        <begin position="191"/>
        <end position="200"/>
    </location>
</feature>
<dbReference type="Proteomes" id="UP001049176">
    <property type="component" value="Chromosome 2"/>
</dbReference>
<name>A0A9P8AD62_9AGAR</name>
<dbReference type="GO" id="GO:0008143">
    <property type="term" value="F:poly(A) binding"/>
    <property type="evidence" value="ECO:0007669"/>
    <property type="project" value="TreeGrafter"/>
</dbReference>
<dbReference type="PROSITE" id="PS50102">
    <property type="entry name" value="RRM"/>
    <property type="match status" value="1"/>
</dbReference>
<proteinExistence type="predicted"/>
<keyword evidence="1 2" id="KW-0694">RNA-binding</keyword>
<evidence type="ECO:0000256" key="2">
    <source>
        <dbReference type="PROSITE-ProRule" id="PRU00176"/>
    </source>
</evidence>
<dbReference type="InterPro" id="IPR035979">
    <property type="entry name" value="RBD_domain_sf"/>
</dbReference>
<sequence length="200" mass="22238">MTEVDATQPTANDRAENVVDDSEEAESQEIMLMKQRVAEMEMEAKKLRELQAAAEVNQKKEQPTPMETDEDKNENAADSRSVYVGNVDYSATPEDIQAHFQSCGTINRVTILCDKFTGHPKGYAYVEFAEPEHVDTALAMDNSLFHGRLIKVTAKRTNIPGFNRGRGRGGYRGGYRGGHRGASSGYNPYRARGRGRGRGY</sequence>
<gene>
    <name evidence="5" type="ORF">E1B28_004638</name>
</gene>
<feature type="compositionally biased region" description="Polar residues" evidence="3">
    <location>
        <begin position="1"/>
        <end position="11"/>
    </location>
</feature>
<dbReference type="PANTHER" id="PTHR23236:SF12">
    <property type="entry name" value="EUKARYOTIC INITIATION FACTOR 4B-RELATED"/>
    <property type="match status" value="1"/>
</dbReference>
<dbReference type="AlphaFoldDB" id="A0A9P8AD62"/>
<dbReference type="EMBL" id="CM032182">
    <property type="protein sequence ID" value="KAG7097272.1"/>
    <property type="molecule type" value="Genomic_DNA"/>
</dbReference>
<dbReference type="SMART" id="SM00360">
    <property type="entry name" value="RRM"/>
    <property type="match status" value="1"/>
</dbReference>
<keyword evidence="6" id="KW-1185">Reference proteome</keyword>
<dbReference type="CDD" id="cd12306">
    <property type="entry name" value="RRM_II_PABPs"/>
    <property type="match status" value="1"/>
</dbReference>
<evidence type="ECO:0000256" key="1">
    <source>
        <dbReference type="ARBA" id="ARBA00022884"/>
    </source>
</evidence>
<dbReference type="SUPFAM" id="SSF54928">
    <property type="entry name" value="RNA-binding domain, RBD"/>
    <property type="match status" value="1"/>
</dbReference>
<reference evidence="5" key="1">
    <citation type="journal article" date="2021" name="Genome Biol. Evol.">
        <title>The assembled and annotated genome of the fairy-ring fungus Marasmius oreades.</title>
        <authorList>
            <person name="Hiltunen M."/>
            <person name="Ament-Velasquez S.L."/>
            <person name="Johannesson H."/>
        </authorList>
    </citation>
    <scope>NUCLEOTIDE SEQUENCE</scope>
    <source>
        <strain evidence="5">03SP1</strain>
    </source>
</reference>
<evidence type="ECO:0000256" key="3">
    <source>
        <dbReference type="SAM" id="MobiDB-lite"/>
    </source>
</evidence>
<dbReference type="GO" id="GO:0005737">
    <property type="term" value="C:cytoplasm"/>
    <property type="evidence" value="ECO:0007669"/>
    <property type="project" value="TreeGrafter"/>
</dbReference>
<protein>
    <recommendedName>
        <fullName evidence="4">RRM domain-containing protein</fullName>
    </recommendedName>
</protein>
<organism evidence="5 6">
    <name type="scientific">Marasmius oreades</name>
    <name type="common">fairy-ring Marasmius</name>
    <dbReference type="NCBI Taxonomy" id="181124"/>
    <lineage>
        <taxon>Eukaryota</taxon>
        <taxon>Fungi</taxon>
        <taxon>Dikarya</taxon>
        <taxon>Basidiomycota</taxon>
        <taxon>Agaricomycotina</taxon>
        <taxon>Agaricomycetes</taxon>
        <taxon>Agaricomycetidae</taxon>
        <taxon>Agaricales</taxon>
        <taxon>Marasmiineae</taxon>
        <taxon>Marasmiaceae</taxon>
        <taxon>Marasmius</taxon>
    </lineage>
</organism>
<comment type="caution">
    <text evidence="5">The sequence shown here is derived from an EMBL/GenBank/DDBJ whole genome shotgun (WGS) entry which is preliminary data.</text>
</comment>
<feature type="compositionally biased region" description="Acidic residues" evidence="3">
    <location>
        <begin position="18"/>
        <end position="27"/>
    </location>
</feature>
<accession>A0A9P8AD62</accession>
<feature type="domain" description="RRM" evidence="4">
    <location>
        <begin position="80"/>
        <end position="157"/>
    </location>
</feature>
<evidence type="ECO:0000313" key="5">
    <source>
        <dbReference type="EMBL" id="KAG7097272.1"/>
    </source>
</evidence>
<feature type="region of interest" description="Disordered" evidence="3">
    <location>
        <begin position="1"/>
        <end position="27"/>
    </location>
</feature>
<feature type="region of interest" description="Disordered" evidence="3">
    <location>
        <begin position="50"/>
        <end position="78"/>
    </location>
</feature>
<dbReference type="InterPro" id="IPR012677">
    <property type="entry name" value="Nucleotide-bd_a/b_plait_sf"/>
</dbReference>
<dbReference type="OrthoDB" id="4726at2759"/>
<dbReference type="GeneID" id="66073714"/>
<dbReference type="RefSeq" id="XP_043013742.1">
    <property type="nucleotide sequence ID" value="XM_043149138.1"/>
</dbReference>
<dbReference type="KEGG" id="more:E1B28_004638"/>
<dbReference type="InterPro" id="IPR000504">
    <property type="entry name" value="RRM_dom"/>
</dbReference>
<dbReference type="PANTHER" id="PTHR23236">
    <property type="entry name" value="EUKARYOTIC TRANSLATION INITIATION FACTOR 4B/4H"/>
    <property type="match status" value="1"/>
</dbReference>
<dbReference type="Gene3D" id="3.30.70.330">
    <property type="match status" value="1"/>
</dbReference>
<feature type="region of interest" description="Disordered" evidence="3">
    <location>
        <begin position="161"/>
        <end position="200"/>
    </location>
</feature>